<dbReference type="GO" id="GO:0015031">
    <property type="term" value="P:protein transport"/>
    <property type="evidence" value="ECO:0007669"/>
    <property type="project" value="UniProtKB-KW"/>
</dbReference>
<proteinExistence type="inferred from homology"/>
<dbReference type="NCBIfam" id="NF002687">
    <property type="entry name" value="PRK02463.1"/>
    <property type="match status" value="1"/>
</dbReference>
<keyword evidence="8 12" id="KW-0472">Membrane</keyword>
<keyword evidence="17" id="KW-1185">Reference proteome</keyword>
<keyword evidence="11 12" id="KW-0449">Lipoprotein</keyword>
<feature type="transmembrane region" description="Helical" evidence="12">
    <location>
        <begin position="246"/>
        <end position="266"/>
    </location>
</feature>
<evidence type="ECO:0000256" key="10">
    <source>
        <dbReference type="ARBA" id="ARBA00023186"/>
    </source>
</evidence>
<evidence type="ECO:0000256" key="7">
    <source>
        <dbReference type="ARBA" id="ARBA00022989"/>
    </source>
</evidence>
<dbReference type="GO" id="GO:0051205">
    <property type="term" value="P:protein insertion into membrane"/>
    <property type="evidence" value="ECO:0007669"/>
    <property type="project" value="TreeGrafter"/>
</dbReference>
<comment type="similarity">
    <text evidence="12">Belongs to the OXA1/ALB3/YidC family. Type 2 subfamily.</text>
</comment>
<evidence type="ECO:0000256" key="6">
    <source>
        <dbReference type="ARBA" id="ARBA00022927"/>
    </source>
</evidence>
<keyword evidence="5 12" id="KW-0732">Signal</keyword>
<dbReference type="Proteomes" id="UP000439550">
    <property type="component" value="Unassembled WGS sequence"/>
</dbReference>
<feature type="region of interest" description="Disordered" evidence="13">
    <location>
        <begin position="302"/>
        <end position="330"/>
    </location>
</feature>
<comment type="subcellular location">
    <subcellularLocation>
        <location evidence="1 12">Cell membrane</location>
        <topology evidence="1 12">Multi-pass membrane protein</topology>
    </subcellularLocation>
</comment>
<keyword evidence="3 12" id="KW-1003">Cell membrane</keyword>
<evidence type="ECO:0000256" key="14">
    <source>
        <dbReference type="SAM" id="SignalP"/>
    </source>
</evidence>
<evidence type="ECO:0000256" key="13">
    <source>
        <dbReference type="SAM" id="MobiDB-lite"/>
    </source>
</evidence>
<protein>
    <recommendedName>
        <fullName evidence="12">Membrane protein insertase YidC</fullName>
    </recommendedName>
    <alternativeName>
        <fullName evidence="12">Foldase YidC</fullName>
    </alternativeName>
    <alternativeName>
        <fullName evidence="12">Membrane integrase YidC</fullName>
    </alternativeName>
    <alternativeName>
        <fullName evidence="12">Membrane protein YidC</fullName>
    </alternativeName>
</protein>
<feature type="compositionally biased region" description="Basic residues" evidence="13">
    <location>
        <begin position="316"/>
        <end position="330"/>
    </location>
</feature>
<evidence type="ECO:0000256" key="4">
    <source>
        <dbReference type="ARBA" id="ARBA00022692"/>
    </source>
</evidence>
<reference evidence="16 17" key="1">
    <citation type="submission" date="2019-10" db="EMBL/GenBank/DDBJ databases">
        <authorList>
            <person name="Dong K."/>
        </authorList>
    </citation>
    <scope>NUCLEOTIDE SEQUENCE [LARGE SCALE GENOMIC DNA]</scope>
    <source>
        <strain evidence="16 17">DSM 28960</strain>
    </source>
</reference>
<name>A0A7X2D1H9_9LACT</name>
<accession>A0A7X2D1H9</accession>
<dbReference type="RefSeq" id="WP_153495772.1">
    <property type="nucleotide sequence ID" value="NZ_CAXYUY010000004.1"/>
</dbReference>
<feature type="domain" description="Membrane insertase YidC/Oxa/ALB C-terminal" evidence="15">
    <location>
        <begin position="75"/>
        <end position="263"/>
    </location>
</feature>
<dbReference type="GO" id="GO:0005886">
    <property type="term" value="C:plasma membrane"/>
    <property type="evidence" value="ECO:0007669"/>
    <property type="project" value="UniProtKB-SubCell"/>
</dbReference>
<dbReference type="EMBL" id="WITJ01000004">
    <property type="protein sequence ID" value="MQW39100.1"/>
    <property type="molecule type" value="Genomic_DNA"/>
</dbReference>
<keyword evidence="7 12" id="KW-1133">Transmembrane helix</keyword>
<evidence type="ECO:0000256" key="8">
    <source>
        <dbReference type="ARBA" id="ARBA00023136"/>
    </source>
</evidence>
<dbReference type="GO" id="GO:0032977">
    <property type="term" value="F:membrane insertase activity"/>
    <property type="evidence" value="ECO:0007669"/>
    <property type="project" value="InterPro"/>
</dbReference>
<dbReference type="OrthoDB" id="9780552at2"/>
<dbReference type="InterPro" id="IPR028055">
    <property type="entry name" value="YidC/Oxa/ALB_C"/>
</dbReference>
<dbReference type="Pfam" id="PF02096">
    <property type="entry name" value="60KD_IMP"/>
    <property type="match status" value="1"/>
</dbReference>
<dbReference type="InterPro" id="IPR047196">
    <property type="entry name" value="YidC_ALB_C"/>
</dbReference>
<feature type="transmembrane region" description="Helical" evidence="12">
    <location>
        <begin position="192"/>
        <end position="212"/>
    </location>
</feature>
<dbReference type="PANTHER" id="PTHR12428:SF65">
    <property type="entry name" value="CYTOCHROME C OXIDASE ASSEMBLY PROTEIN COX18, MITOCHONDRIAL"/>
    <property type="match status" value="1"/>
</dbReference>
<dbReference type="PROSITE" id="PS51257">
    <property type="entry name" value="PROKAR_LIPOPROTEIN"/>
    <property type="match status" value="1"/>
</dbReference>
<keyword evidence="2 12" id="KW-0813">Transport</keyword>
<evidence type="ECO:0000313" key="16">
    <source>
        <dbReference type="EMBL" id="MQW39100.1"/>
    </source>
</evidence>
<keyword evidence="4 12" id="KW-0812">Transmembrane</keyword>
<keyword evidence="9" id="KW-0564">Palmitate</keyword>
<evidence type="ECO:0000256" key="1">
    <source>
        <dbReference type="ARBA" id="ARBA00004651"/>
    </source>
</evidence>
<organism evidence="16 17">
    <name type="scientific">Lactococcus hircilactis</name>
    <dbReference type="NCBI Taxonomy" id="1494462"/>
    <lineage>
        <taxon>Bacteria</taxon>
        <taxon>Bacillati</taxon>
        <taxon>Bacillota</taxon>
        <taxon>Bacilli</taxon>
        <taxon>Lactobacillales</taxon>
        <taxon>Streptococcaceae</taxon>
        <taxon>Lactococcus</taxon>
    </lineage>
</organism>
<evidence type="ECO:0000259" key="15">
    <source>
        <dbReference type="Pfam" id="PF02096"/>
    </source>
</evidence>
<dbReference type="AlphaFoldDB" id="A0A7X2D1H9"/>
<feature type="chain" id="PRO_5039665941" description="Membrane protein insertase YidC" evidence="14">
    <location>
        <begin position="35"/>
        <end position="330"/>
    </location>
</feature>
<dbReference type="CDD" id="cd20070">
    <property type="entry name" value="5TM_YidC_Alb3"/>
    <property type="match status" value="1"/>
</dbReference>
<dbReference type="PRINTS" id="PR00701">
    <property type="entry name" value="60KDINNERMP"/>
</dbReference>
<feature type="compositionally biased region" description="Polar residues" evidence="13">
    <location>
        <begin position="302"/>
        <end position="311"/>
    </location>
</feature>
<comment type="caution">
    <text evidence="16">The sequence shown here is derived from an EMBL/GenBank/DDBJ whole genome shotgun (WGS) entry which is preliminary data.</text>
</comment>
<dbReference type="InterPro" id="IPR023060">
    <property type="entry name" value="YidC/YidC1/YidC2_Firmicutes"/>
</dbReference>
<gene>
    <name evidence="12 16" type="primary">yidC</name>
    <name evidence="16" type="ORF">GHI93_03920</name>
</gene>
<sequence>MDRKGLILKKTNKRLALAGLSTAALLLLSGCVQTHRVNGILVPTQAAQHGFIYTWLVRPMSDFIDLFAHNMHLGYGLGIILVTLIIRLLILPLGLNQAYKSTYMQEKMAYLQPVFAPLNERLKNATTSEEKMAAQQALMQAQKDNGVNMLSSIGCLPMLIQWPFFIALYNAAMYTPGIMASTFMGINLAKPSLILTIISGVLYFLQTWISTFGMSDEQKKTSKTMLIMSPAMIVVFSFMAPAAAALYWAVGGLVIVIQQVIITFIMKPNMKKKIDAEFKTNPPKVMDAPKDVTPNAVQENFKAITSQPNATEQKHATKKSGRNAGKQKRD</sequence>
<feature type="signal peptide" evidence="14">
    <location>
        <begin position="1"/>
        <end position="34"/>
    </location>
</feature>
<evidence type="ECO:0000256" key="12">
    <source>
        <dbReference type="HAMAP-Rule" id="MF_01811"/>
    </source>
</evidence>
<evidence type="ECO:0000256" key="9">
    <source>
        <dbReference type="ARBA" id="ARBA00023139"/>
    </source>
</evidence>
<keyword evidence="10 12" id="KW-0143">Chaperone</keyword>
<evidence type="ECO:0000256" key="5">
    <source>
        <dbReference type="ARBA" id="ARBA00022729"/>
    </source>
</evidence>
<comment type="function">
    <text evidence="12">Required for the insertion and/or proper folding and/or complex formation of integral membrane proteins into the membrane. Involved in integration of membrane proteins that insert both dependently and independently of the Sec translocase complex, as well as at least some lipoproteins.</text>
</comment>
<evidence type="ECO:0000256" key="11">
    <source>
        <dbReference type="ARBA" id="ARBA00023288"/>
    </source>
</evidence>
<feature type="transmembrane region" description="Helical" evidence="12">
    <location>
        <begin position="224"/>
        <end position="240"/>
    </location>
</feature>
<keyword evidence="6 12" id="KW-0653">Protein transport</keyword>
<dbReference type="NCBIfam" id="TIGR03592">
    <property type="entry name" value="yidC_oxa1_cterm"/>
    <property type="match status" value="1"/>
</dbReference>
<evidence type="ECO:0000256" key="2">
    <source>
        <dbReference type="ARBA" id="ARBA00022448"/>
    </source>
</evidence>
<feature type="transmembrane region" description="Helical" evidence="12">
    <location>
        <begin position="73"/>
        <end position="95"/>
    </location>
</feature>
<dbReference type="InterPro" id="IPR001708">
    <property type="entry name" value="YidC/ALB3/OXA1/COX18"/>
</dbReference>
<evidence type="ECO:0000313" key="17">
    <source>
        <dbReference type="Proteomes" id="UP000439550"/>
    </source>
</evidence>
<feature type="transmembrane region" description="Helical" evidence="12">
    <location>
        <begin position="149"/>
        <end position="172"/>
    </location>
</feature>
<dbReference type="PANTHER" id="PTHR12428">
    <property type="entry name" value="OXA1"/>
    <property type="match status" value="1"/>
</dbReference>
<dbReference type="HAMAP" id="MF_01811">
    <property type="entry name" value="YidC_type2"/>
    <property type="match status" value="1"/>
</dbReference>
<evidence type="ECO:0000256" key="3">
    <source>
        <dbReference type="ARBA" id="ARBA00022475"/>
    </source>
</evidence>